<sequence>MSAHAAANLIDFDDVPEHPHPDRQAIGASLAAPPLAVNNFPVPTSEPVPLPNAGLGQPVNSTIPLPTQRTSPFAPLPSRHSQPAAPSVSLSIASLQRREDATAWFQLDSARRRQQLLDDFEDKERRRWETESAGLRAKDAESRLGDGAKWEEGDAQADDEVGQDMARQIRNLQEQLEEHRRALDFQQRISRDLPARPALATSPKPVALPVVFNDLGSRHKPKPPSAWTGVYDYRKRETWLASAEAWLASLGLKPNDPVDRLHTPSAYYAIRGLLSDVEPTGGISPQAWFDARERHRPIASAADFVAAIREHWVDDQAAQRSFDRYRLAKQNNQTTRDFATQVAALADAVLTHSVPDADRIGVFLGGLRSNVASFVRNNIAMLAVQGITTPSFEQVVRVAVVADTIPEYQSRSSTSTSTRSSAPAPATSASSSSRRNGVDNARSSERSDSSSTAANLDAWRERAAKWQAEHPTSKRADWHKPDANPARNPLLCYNCGKKGTHISTACPHARVTPSAVVAAVSLPSGKSAASLAKASPAGPEAAKGETMTVASATITGLSSKESEKASDE</sequence>
<dbReference type="AlphaFoldDB" id="A0A9P7B1K3"/>
<feature type="compositionally biased region" description="Polar residues" evidence="2">
    <location>
        <begin position="58"/>
        <end position="71"/>
    </location>
</feature>
<evidence type="ECO:0000313" key="3">
    <source>
        <dbReference type="EMBL" id="KAG0653355.1"/>
    </source>
</evidence>
<feature type="region of interest" description="Disordered" evidence="2">
    <location>
        <begin position="1"/>
        <end position="30"/>
    </location>
</feature>
<feature type="region of interest" description="Disordered" evidence="2">
    <location>
        <begin position="408"/>
        <end position="486"/>
    </location>
</feature>
<keyword evidence="4" id="KW-1185">Reference proteome</keyword>
<feature type="region of interest" description="Disordered" evidence="2">
    <location>
        <begin position="48"/>
        <end position="88"/>
    </location>
</feature>
<feature type="compositionally biased region" description="Low complexity" evidence="2">
    <location>
        <begin position="410"/>
        <end position="435"/>
    </location>
</feature>
<evidence type="ECO:0008006" key="5">
    <source>
        <dbReference type="Google" id="ProtNLM"/>
    </source>
</evidence>
<evidence type="ECO:0000256" key="2">
    <source>
        <dbReference type="SAM" id="MobiDB-lite"/>
    </source>
</evidence>
<evidence type="ECO:0000313" key="4">
    <source>
        <dbReference type="Proteomes" id="UP000777482"/>
    </source>
</evidence>
<accession>A0A9P7B1K3</accession>
<feature type="compositionally biased region" description="Basic and acidic residues" evidence="2">
    <location>
        <begin position="140"/>
        <end position="152"/>
    </location>
</feature>
<feature type="region of interest" description="Disordered" evidence="2">
    <location>
        <begin position="140"/>
        <end position="160"/>
    </location>
</feature>
<protein>
    <recommendedName>
        <fullName evidence="5">CCHC-type domain-containing protein</fullName>
    </recommendedName>
</protein>
<evidence type="ECO:0000256" key="1">
    <source>
        <dbReference type="SAM" id="Coils"/>
    </source>
</evidence>
<comment type="caution">
    <text evidence="3">The sequence shown here is derived from an EMBL/GenBank/DDBJ whole genome shotgun (WGS) entry which is preliminary data.</text>
</comment>
<feature type="coiled-coil region" evidence="1">
    <location>
        <begin position="162"/>
        <end position="189"/>
    </location>
</feature>
<dbReference type="EMBL" id="PUHQ01000219">
    <property type="protein sequence ID" value="KAG0653355.1"/>
    <property type="molecule type" value="Genomic_DNA"/>
</dbReference>
<dbReference type="Gene3D" id="4.10.60.10">
    <property type="entry name" value="Zinc finger, CCHC-type"/>
    <property type="match status" value="1"/>
</dbReference>
<reference evidence="3 4" key="1">
    <citation type="submission" date="2020-11" db="EMBL/GenBank/DDBJ databases">
        <title>Kefir isolates.</title>
        <authorList>
            <person name="Marcisauskas S."/>
            <person name="Kim Y."/>
            <person name="Blasche S."/>
        </authorList>
    </citation>
    <scope>NUCLEOTIDE SEQUENCE [LARGE SCALE GENOMIC DNA]</scope>
    <source>
        <strain evidence="3 4">KR</strain>
    </source>
</reference>
<name>A0A9P7B1K3_RHOMI</name>
<dbReference type="Proteomes" id="UP000777482">
    <property type="component" value="Unassembled WGS sequence"/>
</dbReference>
<proteinExistence type="predicted"/>
<gene>
    <name evidence="3" type="ORF">C6P46_002891</name>
</gene>
<feature type="compositionally biased region" description="Basic and acidic residues" evidence="2">
    <location>
        <begin position="458"/>
        <end position="482"/>
    </location>
</feature>
<organism evidence="3 4">
    <name type="scientific">Rhodotorula mucilaginosa</name>
    <name type="common">Yeast</name>
    <name type="synonym">Rhodotorula rubra</name>
    <dbReference type="NCBI Taxonomy" id="5537"/>
    <lineage>
        <taxon>Eukaryota</taxon>
        <taxon>Fungi</taxon>
        <taxon>Dikarya</taxon>
        <taxon>Basidiomycota</taxon>
        <taxon>Pucciniomycotina</taxon>
        <taxon>Microbotryomycetes</taxon>
        <taxon>Sporidiobolales</taxon>
        <taxon>Sporidiobolaceae</taxon>
        <taxon>Rhodotorula</taxon>
    </lineage>
</organism>
<keyword evidence="1" id="KW-0175">Coiled coil</keyword>